<evidence type="ECO:0000313" key="3">
    <source>
        <dbReference type="Proteomes" id="UP000652219"/>
    </source>
</evidence>
<name>A0A8H6JR76_9PEZI</name>
<organism evidence="2 3">
    <name type="scientific">Colletotrichum sojae</name>
    <dbReference type="NCBI Taxonomy" id="2175907"/>
    <lineage>
        <taxon>Eukaryota</taxon>
        <taxon>Fungi</taxon>
        <taxon>Dikarya</taxon>
        <taxon>Ascomycota</taxon>
        <taxon>Pezizomycotina</taxon>
        <taxon>Sordariomycetes</taxon>
        <taxon>Hypocreomycetidae</taxon>
        <taxon>Glomerellales</taxon>
        <taxon>Glomerellaceae</taxon>
        <taxon>Colletotrichum</taxon>
        <taxon>Colletotrichum orchidearum species complex</taxon>
    </lineage>
</organism>
<evidence type="ECO:0000256" key="1">
    <source>
        <dbReference type="SAM" id="MobiDB-lite"/>
    </source>
</evidence>
<accession>A0A8H6JR76</accession>
<dbReference type="Proteomes" id="UP000652219">
    <property type="component" value="Unassembled WGS sequence"/>
</dbReference>
<gene>
    <name evidence="2" type="ORF">CSOJ01_02281</name>
</gene>
<reference evidence="2 3" key="1">
    <citation type="journal article" date="2020" name="Phytopathology">
        <title>Genome Sequence Resources of Colletotrichum truncatum, C. plurivorum, C. musicola, and C. sojae: Four Species Pathogenic to Soybean (Glycine max).</title>
        <authorList>
            <person name="Rogerio F."/>
            <person name="Boufleur T.R."/>
            <person name="Ciampi-Guillardi M."/>
            <person name="Sukno S.A."/>
            <person name="Thon M.R."/>
            <person name="Massola Junior N.S."/>
            <person name="Baroncelli R."/>
        </authorList>
    </citation>
    <scope>NUCLEOTIDE SEQUENCE [LARGE SCALE GENOMIC DNA]</scope>
    <source>
        <strain evidence="2 3">LFN0009</strain>
    </source>
</reference>
<dbReference type="EMBL" id="WIGN01000019">
    <property type="protein sequence ID" value="KAF6817844.1"/>
    <property type="molecule type" value="Genomic_DNA"/>
</dbReference>
<protein>
    <submittedName>
        <fullName evidence="2">Uncharacterized protein</fullName>
    </submittedName>
</protein>
<sequence length="91" mass="10151">MKPNPPSRIGVMSSEPFIHGQFWPVSTSRSLSDAHSNPISPCHELSSSHQDSEAGYSLLPAHNDHHRHYRIWHGSFRPLIALLELTSGISD</sequence>
<keyword evidence="3" id="KW-1185">Reference proteome</keyword>
<feature type="region of interest" description="Disordered" evidence="1">
    <location>
        <begin position="29"/>
        <end position="48"/>
    </location>
</feature>
<evidence type="ECO:0000313" key="2">
    <source>
        <dbReference type="EMBL" id="KAF6817844.1"/>
    </source>
</evidence>
<dbReference type="AlphaFoldDB" id="A0A8H6JR76"/>
<comment type="caution">
    <text evidence="2">The sequence shown here is derived from an EMBL/GenBank/DDBJ whole genome shotgun (WGS) entry which is preliminary data.</text>
</comment>
<proteinExistence type="predicted"/>